<organism evidence="2 3">
    <name type="scientific">Lentinula detonsa</name>
    <dbReference type="NCBI Taxonomy" id="2804962"/>
    <lineage>
        <taxon>Eukaryota</taxon>
        <taxon>Fungi</taxon>
        <taxon>Dikarya</taxon>
        <taxon>Basidiomycota</taxon>
        <taxon>Agaricomycotina</taxon>
        <taxon>Agaricomycetes</taxon>
        <taxon>Agaricomycetidae</taxon>
        <taxon>Agaricales</taxon>
        <taxon>Marasmiineae</taxon>
        <taxon>Omphalotaceae</taxon>
        <taxon>Lentinula</taxon>
    </lineage>
</organism>
<protein>
    <submittedName>
        <fullName evidence="2">Uncharacterized protein</fullName>
    </submittedName>
</protein>
<reference evidence="2" key="1">
    <citation type="submission" date="2022-08" db="EMBL/GenBank/DDBJ databases">
        <authorList>
            <consortium name="DOE Joint Genome Institute"/>
            <person name="Min B."/>
            <person name="Riley R."/>
            <person name="Sierra-Patev S."/>
            <person name="Naranjo-Ortiz M."/>
            <person name="Looney B."/>
            <person name="Konkel Z."/>
            <person name="Slot J.C."/>
            <person name="Sakamoto Y."/>
            <person name="Steenwyk J.L."/>
            <person name="Rokas A."/>
            <person name="Carro J."/>
            <person name="Camarero S."/>
            <person name="Ferreira P."/>
            <person name="Molpeceres G."/>
            <person name="Ruiz-Duenas F.J."/>
            <person name="Serrano A."/>
            <person name="Henrissat B."/>
            <person name="Drula E."/>
            <person name="Hughes K.W."/>
            <person name="Mata J.L."/>
            <person name="Ishikawa N.K."/>
            <person name="Vargas-Isla R."/>
            <person name="Ushijima S."/>
            <person name="Smith C.A."/>
            <person name="Ahrendt S."/>
            <person name="Andreopoulos W."/>
            <person name="He G."/>
            <person name="Labutti K."/>
            <person name="Lipzen A."/>
            <person name="Ng V."/>
            <person name="Sandor L."/>
            <person name="Barry K."/>
            <person name="Martinez A.T."/>
            <person name="Xiao Y."/>
            <person name="Gibbons J.G."/>
            <person name="Terashima K."/>
            <person name="Hibbett D.S."/>
            <person name="Grigoriev I.V."/>
        </authorList>
    </citation>
    <scope>NUCLEOTIDE SEQUENCE</scope>
    <source>
        <strain evidence="2">TFB7829</strain>
    </source>
</reference>
<sequence>MRYDANTLGVFSLINTCREMFNGLGLLLISLHPRFAVHRFAGPAIITGTLCFSGSIFALTLNRDLKFLGPVTPMGGLMMIAGYISLAL</sequence>
<proteinExistence type="predicted"/>
<dbReference type="AlphaFoldDB" id="A0AA38Q507"/>
<name>A0AA38Q507_9AGAR</name>
<accession>A0AA38Q507</accession>
<dbReference type="Proteomes" id="UP001163850">
    <property type="component" value="Unassembled WGS sequence"/>
</dbReference>
<dbReference type="Pfam" id="PF04241">
    <property type="entry name" value="DUF423"/>
    <property type="match status" value="1"/>
</dbReference>
<feature type="transmembrane region" description="Helical" evidence="1">
    <location>
        <begin position="67"/>
        <end position="86"/>
    </location>
</feature>
<keyword evidence="1" id="KW-1133">Transmembrane helix</keyword>
<gene>
    <name evidence="2" type="ORF">F5890DRAFT_1497360</name>
</gene>
<feature type="transmembrane region" description="Helical" evidence="1">
    <location>
        <begin position="40"/>
        <end position="61"/>
    </location>
</feature>
<evidence type="ECO:0000313" key="3">
    <source>
        <dbReference type="Proteomes" id="UP001163850"/>
    </source>
</evidence>
<keyword evidence="1" id="KW-0472">Membrane</keyword>
<keyword evidence="1" id="KW-0812">Transmembrane</keyword>
<dbReference type="InterPro" id="IPR006696">
    <property type="entry name" value="DUF423"/>
</dbReference>
<evidence type="ECO:0000313" key="2">
    <source>
        <dbReference type="EMBL" id="KAJ3987516.1"/>
    </source>
</evidence>
<comment type="caution">
    <text evidence="2">The sequence shown here is derived from an EMBL/GenBank/DDBJ whole genome shotgun (WGS) entry which is preliminary data.</text>
</comment>
<evidence type="ECO:0000256" key="1">
    <source>
        <dbReference type="SAM" id="Phobius"/>
    </source>
</evidence>
<dbReference type="EMBL" id="MU801922">
    <property type="protein sequence ID" value="KAJ3987516.1"/>
    <property type="molecule type" value="Genomic_DNA"/>
</dbReference>